<sequence>MHPDPKCPRDCPEPEHSAGFTECHHGLCVGPAPGTNDTKTALRSAARSRASKCSASPPAASPPTRPVGLFHSRPSRLARGRALFSRRSRIAGNPCHSGNVPTSLPQRPVIAASWQRVREAGLTPDHRPNPALSDVSSADPLLDAARPVLNRAVDTLHGTATALLLVDQHSRLVARVSADGALERRLADAGAVAGAAFTESAMGTTALGTTAEVRGDLVINGDEHYLEQFRALSCFGQPILHPSTRRVAGVLCMTQSAPRLNPLSVPLVRGIVSDIAERLLTRSHSDHRQVIAHFEQLAERRGVAVAAIGDDLQLTNSLAAQLLAPADFGTLRLLVEQRDIPPTVTLVSGVVAAIEADQIPGIRHAAVFRLRPRIDPLATTALTPAPRPAPTVAICGEPGTGRTTRAHGVVPRDEAIVVDVASALLDGAPIDLAATLRTARAQGRGVVIDGADLLDERSLRLLQAAVAARDSADPALVVVTGPPDSLPPDVSALVARCRRRTTLPPLRQRPTELAALGQELLHARDDRLTLSADAADALASQEWPGNLGEFAMVLNDAADHALARGVRTVGVDDLPEDYRSTSRVTRLLGLEQAERLAIVEALDAAGGNKSHAAKSLGISRTTLYARIRALGIH</sequence>
<dbReference type="Gene3D" id="3.30.450.40">
    <property type="match status" value="1"/>
</dbReference>
<dbReference type="AlphaFoldDB" id="A0A2S0KIS2"/>
<name>A0A2S0KIS2_9ACTN</name>
<organism evidence="7 8">
    <name type="scientific">Gordonia iterans</name>
    <dbReference type="NCBI Taxonomy" id="1004901"/>
    <lineage>
        <taxon>Bacteria</taxon>
        <taxon>Bacillati</taxon>
        <taxon>Actinomycetota</taxon>
        <taxon>Actinomycetes</taxon>
        <taxon>Mycobacteriales</taxon>
        <taxon>Gordoniaceae</taxon>
        <taxon>Gordonia</taxon>
    </lineage>
</organism>
<dbReference type="Gene3D" id="1.10.10.60">
    <property type="entry name" value="Homeodomain-like"/>
    <property type="match status" value="1"/>
</dbReference>
<dbReference type="InterPro" id="IPR027417">
    <property type="entry name" value="P-loop_NTPase"/>
</dbReference>
<proteinExistence type="predicted"/>
<keyword evidence="8" id="KW-1185">Reference proteome</keyword>
<dbReference type="OrthoDB" id="5496274at2"/>
<feature type="compositionally biased region" description="Low complexity" evidence="5">
    <location>
        <begin position="43"/>
        <end position="58"/>
    </location>
</feature>
<keyword evidence="2" id="KW-0067">ATP-binding</keyword>
<dbReference type="GO" id="GO:0006355">
    <property type="term" value="P:regulation of DNA-templated transcription"/>
    <property type="evidence" value="ECO:0007669"/>
    <property type="project" value="InterPro"/>
</dbReference>
<evidence type="ECO:0000256" key="4">
    <source>
        <dbReference type="ARBA" id="ARBA00023163"/>
    </source>
</evidence>
<evidence type="ECO:0000256" key="2">
    <source>
        <dbReference type="ARBA" id="ARBA00022840"/>
    </source>
</evidence>
<dbReference type="Pfam" id="PF02954">
    <property type="entry name" value="HTH_8"/>
    <property type="match status" value="1"/>
</dbReference>
<dbReference type="SUPFAM" id="SSF46689">
    <property type="entry name" value="Homeodomain-like"/>
    <property type="match status" value="1"/>
</dbReference>
<dbReference type="PRINTS" id="PR01590">
    <property type="entry name" value="HTHFIS"/>
</dbReference>
<dbReference type="GO" id="GO:0005524">
    <property type="term" value="F:ATP binding"/>
    <property type="evidence" value="ECO:0007669"/>
    <property type="project" value="UniProtKB-KW"/>
</dbReference>
<dbReference type="Gene3D" id="1.10.8.60">
    <property type="match status" value="1"/>
</dbReference>
<protein>
    <submittedName>
        <fullName evidence="7">Fis family transcriptional regulator</fullName>
    </submittedName>
</protein>
<dbReference type="GO" id="GO:0043565">
    <property type="term" value="F:sequence-specific DNA binding"/>
    <property type="evidence" value="ECO:0007669"/>
    <property type="project" value="InterPro"/>
</dbReference>
<dbReference type="InterPro" id="IPR009057">
    <property type="entry name" value="Homeodomain-like_sf"/>
</dbReference>
<dbReference type="Pfam" id="PF01590">
    <property type="entry name" value="GAF"/>
    <property type="match status" value="1"/>
</dbReference>
<dbReference type="InterPro" id="IPR002078">
    <property type="entry name" value="Sigma_54_int"/>
</dbReference>
<dbReference type="Proteomes" id="UP000239814">
    <property type="component" value="Chromosome"/>
</dbReference>
<evidence type="ECO:0000256" key="3">
    <source>
        <dbReference type="ARBA" id="ARBA00023015"/>
    </source>
</evidence>
<keyword evidence="1" id="KW-0547">Nucleotide-binding</keyword>
<dbReference type="PANTHER" id="PTHR32071:SF122">
    <property type="entry name" value="SIGMA FACTOR"/>
    <property type="match status" value="1"/>
</dbReference>
<gene>
    <name evidence="7" type="ORF">C6V83_16350</name>
</gene>
<dbReference type="EMBL" id="CP027433">
    <property type="protein sequence ID" value="AVM01588.1"/>
    <property type="molecule type" value="Genomic_DNA"/>
</dbReference>
<evidence type="ECO:0000259" key="6">
    <source>
        <dbReference type="PROSITE" id="PS50045"/>
    </source>
</evidence>
<evidence type="ECO:0000256" key="5">
    <source>
        <dbReference type="SAM" id="MobiDB-lite"/>
    </source>
</evidence>
<dbReference type="InterPro" id="IPR002197">
    <property type="entry name" value="HTH_Fis"/>
</dbReference>
<keyword evidence="3" id="KW-0805">Transcription regulation</keyword>
<dbReference type="InterPro" id="IPR003018">
    <property type="entry name" value="GAF"/>
</dbReference>
<feature type="domain" description="Sigma-54 factor interaction" evidence="6">
    <location>
        <begin position="502"/>
        <end position="559"/>
    </location>
</feature>
<feature type="region of interest" description="Disordered" evidence="5">
    <location>
        <begin position="43"/>
        <end position="71"/>
    </location>
</feature>
<evidence type="ECO:0000313" key="8">
    <source>
        <dbReference type="Proteomes" id="UP000239814"/>
    </source>
</evidence>
<evidence type="ECO:0000256" key="1">
    <source>
        <dbReference type="ARBA" id="ARBA00022741"/>
    </source>
</evidence>
<dbReference type="PROSITE" id="PS50045">
    <property type="entry name" value="SIGMA54_INTERACT_4"/>
    <property type="match status" value="1"/>
</dbReference>
<dbReference type="SUPFAM" id="SSF52540">
    <property type="entry name" value="P-loop containing nucleoside triphosphate hydrolases"/>
    <property type="match status" value="1"/>
</dbReference>
<dbReference type="InterPro" id="IPR029016">
    <property type="entry name" value="GAF-like_dom_sf"/>
</dbReference>
<evidence type="ECO:0000313" key="7">
    <source>
        <dbReference type="EMBL" id="AVM01588.1"/>
    </source>
</evidence>
<dbReference type="PANTHER" id="PTHR32071">
    <property type="entry name" value="TRANSCRIPTIONAL REGULATORY PROTEIN"/>
    <property type="match status" value="1"/>
</dbReference>
<reference evidence="7 8" key="1">
    <citation type="submission" date="2018-03" db="EMBL/GenBank/DDBJ databases">
        <title>Characteristics and genome of n-alkane degrading marine bacteria Gordonia iterans isolated from crude oil contaminated in Tae-an, South Korea.</title>
        <authorList>
            <person name="Lee S.-S."/>
            <person name="Kim H."/>
        </authorList>
    </citation>
    <scope>NUCLEOTIDE SEQUENCE [LARGE SCALE GENOMIC DNA]</scope>
    <source>
        <strain evidence="7 8">Co17</strain>
    </source>
</reference>
<dbReference type="KEGG" id="git:C6V83_16350"/>
<keyword evidence="4" id="KW-0804">Transcription</keyword>
<accession>A0A2S0KIS2</accession>